<dbReference type="Gene3D" id="3.40.50.1820">
    <property type="entry name" value="alpha/beta hydrolase"/>
    <property type="match status" value="1"/>
</dbReference>
<gene>
    <name evidence="2" type="ORF">JGS22_010065</name>
</gene>
<dbReference type="Pfam" id="PF12697">
    <property type="entry name" value="Abhydrolase_6"/>
    <property type="match status" value="1"/>
</dbReference>
<comment type="caution">
    <text evidence="2">The sequence shown here is derived from an EMBL/GenBank/DDBJ whole genome shotgun (WGS) entry which is preliminary data.</text>
</comment>
<dbReference type="GO" id="GO:0016787">
    <property type="term" value="F:hydrolase activity"/>
    <property type="evidence" value="ECO:0007669"/>
    <property type="project" value="UniProtKB-KW"/>
</dbReference>
<evidence type="ECO:0000313" key="2">
    <source>
        <dbReference type="EMBL" id="MBU7597951.1"/>
    </source>
</evidence>
<dbReference type="SUPFAM" id="SSF53474">
    <property type="entry name" value="alpha/beta-Hydrolases"/>
    <property type="match status" value="1"/>
</dbReference>
<feature type="domain" description="AB hydrolase-1" evidence="1">
    <location>
        <begin position="57"/>
        <end position="279"/>
    </location>
</feature>
<reference evidence="2" key="1">
    <citation type="submission" date="2021-06" db="EMBL/GenBank/DDBJ databases">
        <title>Sequencing of actinobacteria type strains.</title>
        <authorList>
            <person name="Nguyen G.-S."/>
            <person name="Wentzel A."/>
        </authorList>
    </citation>
    <scope>NUCLEOTIDE SEQUENCE</scope>
    <source>
        <strain evidence="2">P38-E01</strain>
    </source>
</reference>
<dbReference type="InterPro" id="IPR000073">
    <property type="entry name" value="AB_hydrolase_1"/>
</dbReference>
<keyword evidence="3" id="KW-1185">Reference proteome</keyword>
<dbReference type="InterPro" id="IPR029058">
    <property type="entry name" value="AB_hydrolase_fold"/>
</dbReference>
<dbReference type="EMBL" id="JAELVF020000001">
    <property type="protein sequence ID" value="MBU7597951.1"/>
    <property type="molecule type" value="Genomic_DNA"/>
</dbReference>
<dbReference type="RefSeq" id="WP_211040075.1">
    <property type="nucleotide sequence ID" value="NZ_JAELVF020000001.1"/>
</dbReference>
<evidence type="ECO:0000259" key="1">
    <source>
        <dbReference type="Pfam" id="PF12697"/>
    </source>
</evidence>
<keyword evidence="2" id="KW-0378">Hydrolase</keyword>
<proteinExistence type="predicted"/>
<name>A0A949N7Y3_9ACTN</name>
<dbReference type="PANTHER" id="PTHR46438">
    <property type="entry name" value="ALPHA/BETA-HYDROLASES SUPERFAMILY PROTEIN"/>
    <property type="match status" value="1"/>
</dbReference>
<protein>
    <submittedName>
        <fullName evidence="2">Alpha/beta hydrolase</fullName>
    </submittedName>
</protein>
<dbReference type="AlphaFoldDB" id="A0A949N7Y3"/>
<accession>A0A949N7Y3</accession>
<evidence type="ECO:0000313" key="3">
    <source>
        <dbReference type="Proteomes" id="UP000694501"/>
    </source>
</evidence>
<sequence length="288" mass="30483">MKALYRTADSQAEIRSWCIDRLGSSELRHRRSEISTAAGSTSVVTAGPPARATEPTVVLLPGTNMNTATSLPFVGALAARRHTVALDVPGQPGLSCGQRPATGRMNWYASWLDEALRRSVSGPVVVVGHSLGGAIALACASPQITGRVLLSTAGLARLRLPPAVLAATVPWLVRPSVPHAARLLERLVAPGREPSPELVRWMDGVSRHSRTTLAPAPLAPGLLARRRAVPSLVATGQHDVFLPPRVLGPAARRHLGSELHVVETAGHLLPEEEPEQVATLVEEFATGL</sequence>
<organism evidence="2 3">
    <name type="scientific">Streptomyces tardus</name>
    <dbReference type="NCBI Taxonomy" id="2780544"/>
    <lineage>
        <taxon>Bacteria</taxon>
        <taxon>Bacillati</taxon>
        <taxon>Actinomycetota</taxon>
        <taxon>Actinomycetes</taxon>
        <taxon>Kitasatosporales</taxon>
        <taxon>Streptomycetaceae</taxon>
        <taxon>Streptomyces</taxon>
    </lineage>
</organism>
<dbReference type="Proteomes" id="UP000694501">
    <property type="component" value="Unassembled WGS sequence"/>
</dbReference>